<dbReference type="KEGG" id="asul:DFR86_00970"/>
<accession>A0A2U9IJP7</accession>
<dbReference type="EMBL" id="CP029288">
    <property type="protein sequence ID" value="AWR96253.1"/>
    <property type="molecule type" value="Genomic_DNA"/>
</dbReference>
<evidence type="ECO:0000313" key="2">
    <source>
        <dbReference type="Proteomes" id="UP000248410"/>
    </source>
</evidence>
<reference evidence="1 2" key="1">
    <citation type="submission" date="2018-05" db="EMBL/GenBank/DDBJ databases">
        <title>Complete Genome Sequences of Extremely Thermoacidophilic, Metal-Mobilizing Type-Strain Members of the Archaeal Family Sulfolobaceae: Acidianus brierleyi DSM-1651T, Acidianus sulfidivorans DSM-18786T, Metallosphaera hakonensis DSM-7519T, and Metallosphaera prunae DSM-10039T.</title>
        <authorList>
            <person name="Counts J.A."/>
            <person name="Kelly R.M."/>
        </authorList>
    </citation>
    <scope>NUCLEOTIDE SEQUENCE [LARGE SCALE GENOMIC DNA]</scope>
    <source>
        <strain evidence="1 2">JP7</strain>
    </source>
</reference>
<sequence>MSIIVIASVQYDLVNVSFNIASVPSQVYLIDNVSNTQYVPNVSFILNFSSLNITITKNYFYFLLNQTIYTSSYYTNITVFITFTNVTSLFQIYEDYSNVVLARYVISLKSSPSDCYLYNFETKNVFIGKSGNITNLTVNEAVKLLTANNPLKGEYRVWVIFEVVPGTVPPQTPNVLPALKIDNITINVEFVK</sequence>
<keyword evidence="2" id="KW-1185">Reference proteome</keyword>
<evidence type="ECO:0000313" key="1">
    <source>
        <dbReference type="EMBL" id="AWR96253.1"/>
    </source>
</evidence>
<proteinExistence type="predicted"/>
<name>A0A2U9IJP7_9CREN</name>
<dbReference type="AlphaFoldDB" id="A0A2U9IJP7"/>
<protein>
    <submittedName>
        <fullName evidence="1">Uncharacterized protein</fullName>
    </submittedName>
</protein>
<dbReference type="Proteomes" id="UP000248410">
    <property type="component" value="Chromosome"/>
</dbReference>
<gene>
    <name evidence="1" type="ORF">DFR86_00970</name>
</gene>
<organism evidence="1 2">
    <name type="scientific">Acidianus sulfidivorans JP7</name>
    <dbReference type="NCBI Taxonomy" id="619593"/>
    <lineage>
        <taxon>Archaea</taxon>
        <taxon>Thermoproteota</taxon>
        <taxon>Thermoprotei</taxon>
        <taxon>Sulfolobales</taxon>
        <taxon>Sulfolobaceae</taxon>
        <taxon>Acidianus</taxon>
    </lineage>
</organism>